<dbReference type="OrthoDB" id="5493550at2"/>
<proteinExistence type="predicted"/>
<organism evidence="3 4">
    <name type="scientific">Polyangium fumosum</name>
    <dbReference type="NCBI Taxonomy" id="889272"/>
    <lineage>
        <taxon>Bacteria</taxon>
        <taxon>Pseudomonadati</taxon>
        <taxon>Myxococcota</taxon>
        <taxon>Polyangia</taxon>
        <taxon>Polyangiales</taxon>
        <taxon>Polyangiaceae</taxon>
        <taxon>Polyangium</taxon>
    </lineage>
</organism>
<gene>
    <name evidence="3" type="ORF">E8A74_32370</name>
</gene>
<evidence type="ECO:0000313" key="4">
    <source>
        <dbReference type="Proteomes" id="UP000309215"/>
    </source>
</evidence>
<evidence type="ECO:0000313" key="3">
    <source>
        <dbReference type="EMBL" id="TKD01060.1"/>
    </source>
</evidence>
<dbReference type="RefSeq" id="WP_136932988.1">
    <property type="nucleotide sequence ID" value="NZ_SSMQ01000042.1"/>
</dbReference>
<feature type="transmembrane region" description="Helical" evidence="2">
    <location>
        <begin position="12"/>
        <end position="34"/>
    </location>
</feature>
<dbReference type="PANTHER" id="PTHR23159">
    <property type="entry name" value="CENTROSOMAL PROTEIN 2"/>
    <property type="match status" value="1"/>
</dbReference>
<feature type="region of interest" description="Disordered" evidence="1">
    <location>
        <begin position="346"/>
        <end position="378"/>
    </location>
</feature>
<sequence>MSTSHLDSPRKILDLGAGASACAWLGGPGLVAFLTSRPARMAVTPVAATSGDAIDLPRITAQEVALLSKDVALVRDKEGTVWSVPLADPYRVREIVRDMRMLLARPSGEGALAISDEGKVLTLSLGRGEVGARPVEVPGRMRAGDVGDGVTYLLAEGEGGGQLRVYPGTAPERGPSARVTLPAEAAEFDQVRGGRVSCVVYKRGSAGLCVVMRDGERAEASLVTLDAPIADVAVTDTSVIVAFASGKLALYEAASLAAPSEGPKAPVSTTAAGGKGRPRVLLVTTTKGATSVWIGTTEGEVMRAAVVEVAAAPEPPAAEPAAAVVEGPSKEEIEALRKEVASLQGALSEKERETEVAKGEVEAGRREHEAARGALEAERREHESLRRVLEVERREHESVRGALEAERREHESVRGVLEAERREHESLRRVLEAERREHESARGALEAERREHEAVKGALEAAKQELARALDELREERAKFEHSLGKRIDGVLPERVRGGLDFVVSLVENRRR</sequence>
<dbReference type="AlphaFoldDB" id="A0A4U1J3Q3"/>
<dbReference type="Proteomes" id="UP000309215">
    <property type="component" value="Unassembled WGS sequence"/>
</dbReference>
<protein>
    <submittedName>
        <fullName evidence="3">Uncharacterized protein</fullName>
    </submittedName>
</protein>
<dbReference type="EMBL" id="SSMQ01000042">
    <property type="protein sequence ID" value="TKD01060.1"/>
    <property type="molecule type" value="Genomic_DNA"/>
</dbReference>
<dbReference type="PANTHER" id="PTHR23159:SF31">
    <property type="entry name" value="CENTROSOME-ASSOCIATED PROTEIN CEP250 ISOFORM X1"/>
    <property type="match status" value="1"/>
</dbReference>
<name>A0A4U1J3Q3_9BACT</name>
<keyword evidence="2" id="KW-1133">Transmembrane helix</keyword>
<reference evidence="3 4" key="1">
    <citation type="submission" date="2019-04" db="EMBL/GenBank/DDBJ databases">
        <authorList>
            <person name="Li Y."/>
            <person name="Wang J."/>
        </authorList>
    </citation>
    <scope>NUCLEOTIDE SEQUENCE [LARGE SCALE GENOMIC DNA]</scope>
    <source>
        <strain evidence="3 4">DSM 14668</strain>
    </source>
</reference>
<accession>A0A4U1J3Q3</accession>
<keyword evidence="2" id="KW-0812">Transmembrane</keyword>
<evidence type="ECO:0000256" key="1">
    <source>
        <dbReference type="SAM" id="MobiDB-lite"/>
    </source>
</evidence>
<comment type="caution">
    <text evidence="3">The sequence shown here is derived from an EMBL/GenBank/DDBJ whole genome shotgun (WGS) entry which is preliminary data.</text>
</comment>
<keyword evidence="2" id="KW-0472">Membrane</keyword>
<feature type="compositionally biased region" description="Basic and acidic residues" evidence="1">
    <location>
        <begin position="348"/>
        <end position="378"/>
    </location>
</feature>
<evidence type="ECO:0000256" key="2">
    <source>
        <dbReference type="SAM" id="Phobius"/>
    </source>
</evidence>
<keyword evidence="4" id="KW-1185">Reference proteome</keyword>